<sequence>MMTSHLLSQRSQLINSRSDTIEKMVSANALKIEGLKKTVDFACAEINDIKSKVNHFETRLTTEEKKMGFCEQRLTDLERYSRRWNLRLQGVTEKGQEDVRAEAIRICESTFPEGGHSLADKIDTVHRVGRRLQNSSRPRYIIIQFSSRVARDGVWKAARTSEFLRSNQLRFTEDLIAPDRERRRVLWPAVEKARKEGKRAHFVGARAFVDGG</sequence>
<comment type="caution">
    <text evidence="1">The sequence shown here is derived from an EMBL/GenBank/DDBJ whole genome shotgun (WGS) entry which is preliminary data.</text>
</comment>
<keyword evidence="2" id="KW-1185">Reference proteome</keyword>
<evidence type="ECO:0000313" key="1">
    <source>
        <dbReference type="EMBL" id="KAL1276877.1"/>
    </source>
</evidence>
<evidence type="ECO:0000313" key="2">
    <source>
        <dbReference type="Proteomes" id="UP001558613"/>
    </source>
</evidence>
<accession>A0ABR3NJ54</accession>
<dbReference type="PANTHER" id="PTHR11505">
    <property type="entry name" value="L1 TRANSPOSABLE ELEMENT-RELATED"/>
    <property type="match status" value="1"/>
</dbReference>
<dbReference type="InterPro" id="IPR004244">
    <property type="entry name" value="Transposase_22"/>
</dbReference>
<proteinExistence type="predicted"/>
<dbReference type="Gene3D" id="3.30.70.1820">
    <property type="entry name" value="L1 transposable element, RRM domain"/>
    <property type="match status" value="1"/>
</dbReference>
<organism evidence="1 2">
    <name type="scientific">Cirrhinus molitorella</name>
    <name type="common">mud carp</name>
    <dbReference type="NCBI Taxonomy" id="172907"/>
    <lineage>
        <taxon>Eukaryota</taxon>
        <taxon>Metazoa</taxon>
        <taxon>Chordata</taxon>
        <taxon>Craniata</taxon>
        <taxon>Vertebrata</taxon>
        <taxon>Euteleostomi</taxon>
        <taxon>Actinopterygii</taxon>
        <taxon>Neopterygii</taxon>
        <taxon>Teleostei</taxon>
        <taxon>Ostariophysi</taxon>
        <taxon>Cypriniformes</taxon>
        <taxon>Cyprinidae</taxon>
        <taxon>Labeoninae</taxon>
        <taxon>Labeonini</taxon>
        <taxon>Cirrhinus</taxon>
    </lineage>
</organism>
<dbReference type="EMBL" id="JAYMGO010000003">
    <property type="protein sequence ID" value="KAL1276877.1"/>
    <property type="molecule type" value="Genomic_DNA"/>
</dbReference>
<gene>
    <name evidence="1" type="ORF">QQF64_023550</name>
</gene>
<evidence type="ECO:0008006" key="3">
    <source>
        <dbReference type="Google" id="ProtNLM"/>
    </source>
</evidence>
<reference evidence="1 2" key="1">
    <citation type="submission" date="2023-09" db="EMBL/GenBank/DDBJ databases">
        <authorList>
            <person name="Wang M."/>
        </authorList>
    </citation>
    <scope>NUCLEOTIDE SEQUENCE [LARGE SCALE GENOMIC DNA]</scope>
    <source>
        <strain evidence="1">GT-2023</strain>
        <tissue evidence="1">Liver</tissue>
    </source>
</reference>
<dbReference type="Proteomes" id="UP001558613">
    <property type="component" value="Unassembled WGS sequence"/>
</dbReference>
<name>A0ABR3NJ54_9TELE</name>
<protein>
    <recommendedName>
        <fullName evidence="3">L1 transposable element RRM domain-containing protein</fullName>
    </recommendedName>
</protein>